<feature type="transmembrane region" description="Helical" evidence="1">
    <location>
        <begin position="123"/>
        <end position="144"/>
    </location>
</feature>
<keyword evidence="3" id="KW-1185">Reference proteome</keyword>
<name>A0A1H2W907_9BACL</name>
<organism evidence="2 3">
    <name type="scientific">Alicyclobacillus hesperidum</name>
    <dbReference type="NCBI Taxonomy" id="89784"/>
    <lineage>
        <taxon>Bacteria</taxon>
        <taxon>Bacillati</taxon>
        <taxon>Bacillota</taxon>
        <taxon>Bacilli</taxon>
        <taxon>Bacillales</taxon>
        <taxon>Alicyclobacillaceae</taxon>
        <taxon>Alicyclobacillus</taxon>
    </lineage>
</organism>
<keyword evidence="1" id="KW-1133">Transmembrane helix</keyword>
<gene>
    <name evidence="2" type="ORF">SAMN04489725_11414</name>
</gene>
<evidence type="ECO:0000256" key="1">
    <source>
        <dbReference type="SAM" id="Phobius"/>
    </source>
</evidence>
<evidence type="ECO:0000313" key="2">
    <source>
        <dbReference type="EMBL" id="SDW77070.1"/>
    </source>
</evidence>
<accession>A0A1H2W907</accession>
<proteinExistence type="predicted"/>
<dbReference type="Pfam" id="PF00756">
    <property type="entry name" value="Esterase"/>
    <property type="match status" value="1"/>
</dbReference>
<dbReference type="PANTHER" id="PTHR48098:SF3">
    <property type="entry name" value="IRON(III) ENTEROBACTIN ESTERASE"/>
    <property type="match status" value="1"/>
</dbReference>
<dbReference type="InterPro" id="IPR000801">
    <property type="entry name" value="Esterase-like"/>
</dbReference>
<dbReference type="InterPro" id="IPR029058">
    <property type="entry name" value="AB_hydrolase_fold"/>
</dbReference>
<dbReference type="Proteomes" id="UP000182589">
    <property type="component" value="Unassembled WGS sequence"/>
</dbReference>
<sequence length="242" mass="27650">MSELHPRKVASHVITSRALGGEERVLKVFVPPVAEGHGPLPVVYCHDGIEFFTHGRTATIAHQLMSQGQLPPFYIVGIAVNLDKRRDDYAMDGKRHRQYLQFVAEECIPYLDAMYPMDDHARYMAGISLGAVATLSFVLTYPQWFHRTILFSGAYFPEYQRRIEQEPDLSRLAAYMFIGDEEAQAQTPSGVYDFLSYNQSMRDLLIDRGADITYRVGPGNHIWGVWQKQIPDALIWLANRDR</sequence>
<keyword evidence="1" id="KW-0472">Membrane</keyword>
<dbReference type="AlphaFoldDB" id="A0A1H2W907"/>
<dbReference type="SUPFAM" id="SSF53474">
    <property type="entry name" value="alpha/beta-Hydrolases"/>
    <property type="match status" value="1"/>
</dbReference>
<protein>
    <submittedName>
        <fullName evidence="2">Enterochelin esterase</fullName>
    </submittedName>
</protein>
<dbReference type="PANTHER" id="PTHR48098">
    <property type="entry name" value="ENTEROCHELIN ESTERASE-RELATED"/>
    <property type="match status" value="1"/>
</dbReference>
<reference evidence="3" key="1">
    <citation type="submission" date="2016-10" db="EMBL/GenBank/DDBJ databases">
        <authorList>
            <person name="Varghese N."/>
        </authorList>
    </citation>
    <scope>NUCLEOTIDE SEQUENCE [LARGE SCALE GENOMIC DNA]</scope>
    <source>
        <strain evidence="3">DSM 12489</strain>
    </source>
</reference>
<dbReference type="Gene3D" id="3.40.50.1820">
    <property type="entry name" value="alpha/beta hydrolase"/>
    <property type="match status" value="1"/>
</dbReference>
<evidence type="ECO:0000313" key="3">
    <source>
        <dbReference type="Proteomes" id="UP000182589"/>
    </source>
</evidence>
<dbReference type="RefSeq" id="WP_074693424.1">
    <property type="nucleotide sequence ID" value="NZ_FNOJ01000014.1"/>
</dbReference>
<dbReference type="InterPro" id="IPR050583">
    <property type="entry name" value="Mycobacterial_A85_antigen"/>
</dbReference>
<dbReference type="STRING" id="89784.SAMN04489725_11414"/>
<keyword evidence="1" id="KW-0812">Transmembrane</keyword>
<dbReference type="EMBL" id="FNOJ01000014">
    <property type="protein sequence ID" value="SDW77070.1"/>
    <property type="molecule type" value="Genomic_DNA"/>
</dbReference>